<sequence>SSTIKVSSKASVEQDETLNTYRSWILFEVSGFLGTSIVFSPTFKGRLTEMTWKKGTNKVAEWDGHQFKYYGSLTGRAELSLSSGNLTILSAQAGDTGIYEVEILAEDDDSSSTGMIQRCYYNLNVTGPLLPPGLNCTIVKNRLEIFCHTDLSTNVGYFWWYSNMDRLIWENNIAKLPLTADRSQKIYCIIEVSGGRINGSLSLDECPVGKYMCKIMSVTQKISLYGLMQCGVEIFGPCCEC</sequence>
<dbReference type="Proteomes" id="UP000594220">
    <property type="component" value="Unplaced"/>
</dbReference>
<reference evidence="1" key="2">
    <citation type="submission" date="2025-09" db="UniProtKB">
        <authorList>
            <consortium name="Ensembl"/>
        </authorList>
    </citation>
    <scope>IDENTIFICATION</scope>
</reference>
<proteinExistence type="predicted"/>
<dbReference type="GeneTree" id="ENSGT01030000238148"/>
<protein>
    <recommendedName>
        <fullName evidence="3">Ig-like domain-containing protein</fullName>
    </recommendedName>
</protein>
<keyword evidence="2" id="KW-1185">Reference proteome</keyword>
<dbReference type="AlphaFoldDB" id="A0A7M4E5R9"/>
<evidence type="ECO:0000313" key="1">
    <source>
        <dbReference type="Ensembl" id="ENSCPRP00005004896.1"/>
    </source>
</evidence>
<reference evidence="1" key="1">
    <citation type="submission" date="2025-08" db="UniProtKB">
        <authorList>
            <consortium name="Ensembl"/>
        </authorList>
    </citation>
    <scope>IDENTIFICATION</scope>
</reference>
<organism evidence="1 2">
    <name type="scientific">Crocodylus porosus</name>
    <name type="common">Saltwater crocodile</name>
    <name type="synonym">Estuarine crocodile</name>
    <dbReference type="NCBI Taxonomy" id="8502"/>
    <lineage>
        <taxon>Eukaryota</taxon>
        <taxon>Metazoa</taxon>
        <taxon>Chordata</taxon>
        <taxon>Craniata</taxon>
        <taxon>Vertebrata</taxon>
        <taxon>Euteleostomi</taxon>
        <taxon>Archelosauria</taxon>
        <taxon>Archosauria</taxon>
        <taxon>Crocodylia</taxon>
        <taxon>Longirostres</taxon>
        <taxon>Crocodylidae</taxon>
        <taxon>Crocodylus</taxon>
    </lineage>
</organism>
<dbReference type="Gene3D" id="2.60.40.10">
    <property type="entry name" value="Immunoglobulins"/>
    <property type="match status" value="1"/>
</dbReference>
<dbReference type="InterPro" id="IPR013783">
    <property type="entry name" value="Ig-like_fold"/>
</dbReference>
<dbReference type="Ensembl" id="ENSCPRT00005005725.1">
    <property type="protein sequence ID" value="ENSCPRP00005004896.1"/>
    <property type="gene ID" value="ENSCPRG00005003516.1"/>
</dbReference>
<evidence type="ECO:0000313" key="2">
    <source>
        <dbReference type="Proteomes" id="UP000594220"/>
    </source>
</evidence>
<name>A0A7M4E5R9_CROPO</name>
<accession>A0A7M4E5R9</accession>
<dbReference type="SUPFAM" id="SSF48726">
    <property type="entry name" value="Immunoglobulin"/>
    <property type="match status" value="1"/>
</dbReference>
<evidence type="ECO:0008006" key="3">
    <source>
        <dbReference type="Google" id="ProtNLM"/>
    </source>
</evidence>
<dbReference type="InterPro" id="IPR036179">
    <property type="entry name" value="Ig-like_dom_sf"/>
</dbReference>